<dbReference type="SUPFAM" id="SSF51735">
    <property type="entry name" value="NAD(P)-binding Rossmann-fold domains"/>
    <property type="match status" value="1"/>
</dbReference>
<comment type="caution">
    <text evidence="16">The sequence shown here is derived from an EMBL/GenBank/DDBJ whole genome shotgun (WGS) entry which is preliminary data.</text>
</comment>
<keyword evidence="8" id="KW-0735">Signal-anchor</keyword>
<evidence type="ECO:0000256" key="2">
    <source>
        <dbReference type="ARBA" id="ARBA00004447"/>
    </source>
</evidence>
<sequence length="365" mass="40414">MSKITGNKIKNLEHQIKTAAAGPRALVDGGAGFIGSNLCGHLLAQGYEVFAVDNLITGKIKNISRYSHDQRFHFIEMDINDSEFPETFRNIKINEIYHLACPTGVPNIKKLGEEMINTCSRGTFNVMSLARAHGAGVVYSSSAEVYGQPEETPQSEHYTGNVNPIGPRSAYEEGKRFAESIIKMYADKYGLNAKIVRIFNTYGPGMSLSDQRVMPQFLQSIIRGKKLTIFGDGSQTRTFLYVSDLLSGLELVMKNGKPGEAYNIGGDNQITIKELAELMKKLTGYRLEVEFVPHFIEDHNHRQPAVSKAELLGWRQTVSLEEGLKRMIIANGVKLARPIAIRSVAKDKFTIKESLSTEPMLGAGL</sequence>
<dbReference type="GO" id="GO:0042732">
    <property type="term" value="P:D-xylose metabolic process"/>
    <property type="evidence" value="ECO:0007669"/>
    <property type="project" value="InterPro"/>
</dbReference>
<keyword evidence="12" id="KW-0472">Membrane</keyword>
<comment type="subcellular location">
    <subcellularLocation>
        <location evidence="2">Golgi apparatus</location>
        <location evidence="2">Golgi stack membrane</location>
        <topology evidence="2">Single-pass type II membrane protein</topology>
    </subcellularLocation>
</comment>
<dbReference type="EC" id="4.1.1.35" evidence="5"/>
<evidence type="ECO:0000256" key="13">
    <source>
        <dbReference type="ARBA" id="ARBA00023180"/>
    </source>
</evidence>
<evidence type="ECO:0000256" key="11">
    <source>
        <dbReference type="ARBA" id="ARBA00023034"/>
    </source>
</evidence>
<keyword evidence="13" id="KW-0325">Glycoprotein</keyword>
<evidence type="ECO:0000256" key="4">
    <source>
        <dbReference type="ARBA" id="ARBA00007505"/>
    </source>
</evidence>
<name>A0A1F5SLI7_9BACT</name>
<dbReference type="GO" id="GO:0048040">
    <property type="term" value="F:UDP-glucuronate decarboxylase activity"/>
    <property type="evidence" value="ECO:0007669"/>
    <property type="project" value="UniProtKB-EC"/>
</dbReference>
<protein>
    <recommendedName>
        <fullName evidence="5">UDP-glucuronate decarboxylase</fullName>
        <ecNumber evidence="5">4.1.1.35</ecNumber>
    </recommendedName>
</protein>
<evidence type="ECO:0000313" key="17">
    <source>
        <dbReference type="Proteomes" id="UP000178367"/>
    </source>
</evidence>
<evidence type="ECO:0000256" key="7">
    <source>
        <dbReference type="ARBA" id="ARBA00022793"/>
    </source>
</evidence>
<dbReference type="GO" id="GO:0005737">
    <property type="term" value="C:cytoplasm"/>
    <property type="evidence" value="ECO:0007669"/>
    <property type="project" value="TreeGrafter"/>
</dbReference>
<dbReference type="GO" id="GO:0033320">
    <property type="term" value="P:UDP-D-xylose biosynthetic process"/>
    <property type="evidence" value="ECO:0007669"/>
    <property type="project" value="UniProtKB-UniPathway"/>
</dbReference>
<dbReference type="UniPathway" id="UPA00796">
    <property type="reaction ID" value="UER00771"/>
</dbReference>
<reference evidence="16 17" key="1">
    <citation type="journal article" date="2016" name="Nat. Commun.">
        <title>Thousands of microbial genomes shed light on interconnected biogeochemical processes in an aquifer system.</title>
        <authorList>
            <person name="Anantharaman K."/>
            <person name="Brown C.T."/>
            <person name="Hug L.A."/>
            <person name="Sharon I."/>
            <person name="Castelle C.J."/>
            <person name="Probst A.J."/>
            <person name="Thomas B.C."/>
            <person name="Singh A."/>
            <person name="Wilkins M.J."/>
            <person name="Karaoz U."/>
            <person name="Brodie E.L."/>
            <person name="Williams K.H."/>
            <person name="Hubbard S.S."/>
            <person name="Banfield J.F."/>
        </authorList>
    </citation>
    <scope>NUCLEOTIDE SEQUENCE [LARGE SCALE GENOMIC DNA]</scope>
</reference>
<comment type="similarity">
    <text evidence="4">Belongs to the NAD(P)-dependent epimerase/dehydratase family. UDP-glucuronic acid decarboxylase subfamily.</text>
</comment>
<organism evidence="16 17">
    <name type="scientific">Candidatus Falkowbacteria bacterium RIFOXYA2_FULL_47_19</name>
    <dbReference type="NCBI Taxonomy" id="1797994"/>
    <lineage>
        <taxon>Bacteria</taxon>
        <taxon>Candidatus Falkowiibacteriota</taxon>
    </lineage>
</organism>
<dbReference type="Gene3D" id="3.40.50.720">
    <property type="entry name" value="NAD(P)-binding Rossmann-like Domain"/>
    <property type="match status" value="1"/>
</dbReference>
<evidence type="ECO:0000313" key="16">
    <source>
        <dbReference type="EMBL" id="OGF27524.1"/>
    </source>
</evidence>
<dbReference type="InterPro" id="IPR036291">
    <property type="entry name" value="NAD(P)-bd_dom_sf"/>
</dbReference>
<dbReference type="PANTHER" id="PTHR43078:SF6">
    <property type="entry name" value="UDP-GLUCURONIC ACID DECARBOXYLASE 1"/>
    <property type="match status" value="1"/>
</dbReference>
<evidence type="ECO:0000256" key="1">
    <source>
        <dbReference type="ARBA" id="ARBA00001911"/>
    </source>
</evidence>
<dbReference type="STRING" id="1797994.A2227_01595"/>
<evidence type="ECO:0000256" key="8">
    <source>
        <dbReference type="ARBA" id="ARBA00022968"/>
    </source>
</evidence>
<evidence type="ECO:0000256" key="12">
    <source>
        <dbReference type="ARBA" id="ARBA00023136"/>
    </source>
</evidence>
<dbReference type="PANTHER" id="PTHR43078">
    <property type="entry name" value="UDP-GLUCURONIC ACID DECARBOXYLASE-RELATED"/>
    <property type="match status" value="1"/>
</dbReference>
<keyword evidence="9" id="KW-1133">Transmembrane helix</keyword>
<gene>
    <name evidence="16" type="ORF">A2227_01595</name>
</gene>
<evidence type="ECO:0000256" key="10">
    <source>
        <dbReference type="ARBA" id="ARBA00023027"/>
    </source>
</evidence>
<dbReference type="Proteomes" id="UP000178367">
    <property type="component" value="Unassembled WGS sequence"/>
</dbReference>
<evidence type="ECO:0000256" key="5">
    <source>
        <dbReference type="ARBA" id="ARBA00012290"/>
    </source>
</evidence>
<dbReference type="EMBL" id="MFGB01000007">
    <property type="protein sequence ID" value="OGF27524.1"/>
    <property type="molecule type" value="Genomic_DNA"/>
</dbReference>
<dbReference type="FunFam" id="3.40.50.720:FF:000065">
    <property type="entry name" value="UDP-glucuronic acid decarboxylase 1"/>
    <property type="match status" value="1"/>
</dbReference>
<keyword evidence="14" id="KW-0456">Lyase</keyword>
<evidence type="ECO:0000256" key="14">
    <source>
        <dbReference type="ARBA" id="ARBA00023239"/>
    </source>
</evidence>
<comment type="cofactor">
    <cofactor evidence="1">
        <name>NAD(+)</name>
        <dbReference type="ChEBI" id="CHEBI:57540"/>
    </cofactor>
</comment>
<keyword evidence="7" id="KW-0210">Decarboxylase</keyword>
<proteinExistence type="inferred from homology"/>
<dbReference type="InterPro" id="IPR016040">
    <property type="entry name" value="NAD(P)-bd_dom"/>
</dbReference>
<keyword evidence="10" id="KW-0520">NAD</keyword>
<dbReference type="AlphaFoldDB" id="A0A1F5SLI7"/>
<dbReference type="InterPro" id="IPR044516">
    <property type="entry name" value="UXS-like"/>
</dbReference>
<accession>A0A1F5SLI7</accession>
<evidence type="ECO:0000259" key="15">
    <source>
        <dbReference type="Pfam" id="PF16363"/>
    </source>
</evidence>
<comment type="pathway">
    <text evidence="3">Nucleotide-sugar biosynthesis; UDP-alpha-D-xylose biosynthesis; UDP-alpha-D-xylose from UDP-alpha-D-glucuronate: step 1/1.</text>
</comment>
<keyword evidence="11" id="KW-0333">Golgi apparatus</keyword>
<evidence type="ECO:0000256" key="9">
    <source>
        <dbReference type="ARBA" id="ARBA00022989"/>
    </source>
</evidence>
<evidence type="ECO:0000256" key="3">
    <source>
        <dbReference type="ARBA" id="ARBA00005100"/>
    </source>
</evidence>
<dbReference type="GO" id="GO:0070403">
    <property type="term" value="F:NAD+ binding"/>
    <property type="evidence" value="ECO:0007669"/>
    <property type="project" value="InterPro"/>
</dbReference>
<keyword evidence="6" id="KW-0812">Transmembrane</keyword>
<dbReference type="Pfam" id="PF16363">
    <property type="entry name" value="GDP_Man_Dehyd"/>
    <property type="match status" value="1"/>
</dbReference>
<evidence type="ECO:0000256" key="6">
    <source>
        <dbReference type="ARBA" id="ARBA00022692"/>
    </source>
</evidence>
<feature type="domain" description="NAD(P)-binding" evidence="15">
    <location>
        <begin position="26"/>
        <end position="327"/>
    </location>
</feature>